<protein>
    <submittedName>
        <fullName evidence="2">DUF3889 domain-containing protein</fullName>
    </submittedName>
</protein>
<evidence type="ECO:0000313" key="2">
    <source>
        <dbReference type="EMBL" id="MFE8694782.1"/>
    </source>
</evidence>
<comment type="caution">
    <text evidence="2">The sequence shown here is derived from an EMBL/GenBank/DDBJ whole genome shotgun (WGS) entry which is preliminary data.</text>
</comment>
<dbReference type="Gene3D" id="3.10.450.390">
    <property type="entry name" value="Protein of unknown function DUF3889"/>
    <property type="match status" value="1"/>
</dbReference>
<dbReference type="EMBL" id="JBIACJ010000001">
    <property type="protein sequence ID" value="MFE8694782.1"/>
    <property type="molecule type" value="Genomic_DNA"/>
</dbReference>
<accession>A0ABW6JSF8</accession>
<feature type="chain" id="PRO_5045969769" evidence="1">
    <location>
        <begin position="27"/>
        <end position="106"/>
    </location>
</feature>
<keyword evidence="3" id="KW-1185">Reference proteome</keyword>
<dbReference type="RefSeq" id="WP_389213746.1">
    <property type="nucleotide sequence ID" value="NZ_JBIACJ010000001.1"/>
</dbReference>
<sequence length="106" mass="12146">MRKKYLLMVHLILLVSILVSANAAQASPPSYAKWGQLAVKTAKEKYPRANIVDYLHIGREDKPHSAIEKFKLWVDDQGKEFGLLIQIEFDPKNDRVIQVNTQKTNN</sequence>
<name>A0ABW6JSF8_9BACI</name>
<gene>
    <name evidence="2" type="ORF">ACFYKT_00255</name>
</gene>
<evidence type="ECO:0000256" key="1">
    <source>
        <dbReference type="SAM" id="SignalP"/>
    </source>
</evidence>
<proteinExistence type="predicted"/>
<evidence type="ECO:0000313" key="3">
    <source>
        <dbReference type="Proteomes" id="UP001601058"/>
    </source>
</evidence>
<keyword evidence="1" id="KW-0732">Signal</keyword>
<feature type="signal peptide" evidence="1">
    <location>
        <begin position="1"/>
        <end position="26"/>
    </location>
</feature>
<dbReference type="Proteomes" id="UP001601058">
    <property type="component" value="Unassembled WGS sequence"/>
</dbReference>
<dbReference type="Pfam" id="PF13028">
    <property type="entry name" value="DUF3889"/>
    <property type="match status" value="1"/>
</dbReference>
<dbReference type="InterPro" id="IPR024987">
    <property type="entry name" value="DUF3889"/>
</dbReference>
<reference evidence="2 3" key="1">
    <citation type="submission" date="2024-08" db="EMBL/GenBank/DDBJ databases">
        <title>Two novel Cytobacillus novel species.</title>
        <authorList>
            <person name="Liu G."/>
        </authorList>
    </citation>
    <scope>NUCLEOTIDE SEQUENCE [LARGE SCALE GENOMIC DNA]</scope>
    <source>
        <strain evidence="2 3">FJAT-53684</strain>
    </source>
</reference>
<organism evidence="2 3">
    <name type="scientific">Cytobacillus mangrovibacter</name>
    <dbReference type="NCBI Taxonomy" id="3299024"/>
    <lineage>
        <taxon>Bacteria</taxon>
        <taxon>Bacillati</taxon>
        <taxon>Bacillota</taxon>
        <taxon>Bacilli</taxon>
        <taxon>Bacillales</taxon>
        <taxon>Bacillaceae</taxon>
        <taxon>Cytobacillus</taxon>
    </lineage>
</organism>